<dbReference type="OMA" id="ATFCHAD"/>
<evidence type="ECO:0000256" key="2">
    <source>
        <dbReference type="ARBA" id="ARBA00009045"/>
    </source>
</evidence>
<dbReference type="FunFam" id="1.20.1540.10:FF:000013">
    <property type="entry name" value="Rhomboid protease aarA"/>
    <property type="match status" value="1"/>
</dbReference>
<name>J3KUI8_ORYBR</name>
<dbReference type="SUPFAM" id="SSF144091">
    <property type="entry name" value="Rhomboid-like"/>
    <property type="match status" value="1"/>
</dbReference>
<feature type="domain" description="Peptidase S54 rhomboid" evidence="7">
    <location>
        <begin position="164"/>
        <end position="304"/>
    </location>
</feature>
<dbReference type="PANTHER" id="PTHR43066">
    <property type="entry name" value="RHOMBOID-RELATED PROTEIN"/>
    <property type="match status" value="1"/>
</dbReference>
<accession>J3KUI8</accession>
<evidence type="ECO:0000256" key="3">
    <source>
        <dbReference type="ARBA" id="ARBA00022692"/>
    </source>
</evidence>
<dbReference type="InterPro" id="IPR022764">
    <property type="entry name" value="Peptidase_S54_rhomboid_dom"/>
</dbReference>
<feature type="transmembrane region" description="Helical" evidence="6">
    <location>
        <begin position="130"/>
        <end position="148"/>
    </location>
</feature>
<dbReference type="AlphaFoldDB" id="J3KUI8"/>
<proteinExistence type="inferred from homology"/>
<dbReference type="STRING" id="4533.J3KUI8"/>
<feature type="transmembrane region" description="Helical" evidence="6">
    <location>
        <begin position="168"/>
        <end position="190"/>
    </location>
</feature>
<dbReference type="HOGENOM" id="CLU_055068_0_1_1"/>
<feature type="transmembrane region" description="Helical" evidence="6">
    <location>
        <begin position="288"/>
        <end position="309"/>
    </location>
</feature>
<comment type="subcellular location">
    <subcellularLocation>
        <location evidence="1">Membrane</location>
        <topology evidence="1">Multi-pass membrane protein</topology>
    </subcellularLocation>
</comment>
<evidence type="ECO:0000256" key="6">
    <source>
        <dbReference type="SAM" id="Phobius"/>
    </source>
</evidence>
<dbReference type="Pfam" id="PF01694">
    <property type="entry name" value="Rhomboid"/>
    <property type="match status" value="1"/>
</dbReference>
<evidence type="ECO:0000256" key="1">
    <source>
        <dbReference type="ARBA" id="ARBA00004141"/>
    </source>
</evidence>
<reference evidence="8" key="1">
    <citation type="submission" date="2015-06" db="UniProtKB">
        <authorList>
            <consortium name="EnsemblPlants"/>
        </authorList>
    </citation>
    <scope>IDENTIFICATION</scope>
</reference>
<keyword evidence="9" id="KW-1185">Reference proteome</keyword>
<evidence type="ECO:0000256" key="4">
    <source>
        <dbReference type="ARBA" id="ARBA00022989"/>
    </source>
</evidence>
<keyword evidence="5 6" id="KW-0472">Membrane</keyword>
<dbReference type="eggNOG" id="ENOG502QTDP">
    <property type="taxonomic scope" value="Eukaryota"/>
</dbReference>
<comment type="similarity">
    <text evidence="2">Belongs to the peptidase S54 family.</text>
</comment>
<gene>
    <name evidence="8" type="primary">LOC102717674</name>
</gene>
<evidence type="ECO:0000313" key="9">
    <source>
        <dbReference type="Proteomes" id="UP000006038"/>
    </source>
</evidence>
<feature type="transmembrane region" description="Helical" evidence="6">
    <location>
        <begin position="202"/>
        <end position="222"/>
    </location>
</feature>
<evidence type="ECO:0000256" key="5">
    <source>
        <dbReference type="ARBA" id="ARBA00023136"/>
    </source>
</evidence>
<dbReference type="PANTHER" id="PTHR43066:SF5">
    <property type="entry name" value="RHOMBOID-LIKE PROTEIN 11, CHLOROPLASTIC-RELATED"/>
    <property type="match status" value="1"/>
</dbReference>
<protein>
    <recommendedName>
        <fullName evidence="7">Peptidase S54 rhomboid domain-containing protein</fullName>
    </recommendedName>
</protein>
<evidence type="ECO:0000313" key="8">
    <source>
        <dbReference type="EnsemblPlants" id="OB0055G10030.1"/>
    </source>
</evidence>
<dbReference type="Gramene" id="OB0055G10030.1">
    <property type="protein sequence ID" value="OB0055G10030.1"/>
    <property type="gene ID" value="OB0055G10030"/>
</dbReference>
<sequence>MARLAQKYIIVPEASLWKWAPPFLINPGLSLPLAATSKQTKEARERRKAMTAQQLLLLPAPSRTFSKPLPSPPSSLPGFRLSSAYAATAAAGRRDLLRSLRCGMRRSGSDLVPDLELAKDKQWQGRRPNGIFWILLLNVGVYVADHLFQIQDIKAMYLYHAFPTWFQFVTSTFCHANWNHLSSNLFFVYIFGKLVEEEEGSFALWMAYILTGAGSNLISWLFLPTTSVSLGASGAVFGLFTISVLVKMSWDWRKILEVLILGQFVVDKVMEAARATAVTGHSMQVNNIAHLSGALIGAALVFLINRIPFPSDGDSPKSSKDRKEKRS</sequence>
<feature type="transmembrane region" description="Helical" evidence="6">
    <location>
        <begin position="228"/>
        <end position="246"/>
    </location>
</feature>
<keyword evidence="3 6" id="KW-0812">Transmembrane</keyword>
<dbReference type="InterPro" id="IPR035952">
    <property type="entry name" value="Rhomboid-like_sf"/>
</dbReference>
<keyword evidence="4 6" id="KW-1133">Transmembrane helix</keyword>
<organism evidence="8">
    <name type="scientific">Oryza brachyantha</name>
    <name type="common">malo sina</name>
    <dbReference type="NCBI Taxonomy" id="4533"/>
    <lineage>
        <taxon>Eukaryota</taxon>
        <taxon>Viridiplantae</taxon>
        <taxon>Streptophyta</taxon>
        <taxon>Embryophyta</taxon>
        <taxon>Tracheophyta</taxon>
        <taxon>Spermatophyta</taxon>
        <taxon>Magnoliopsida</taxon>
        <taxon>Liliopsida</taxon>
        <taxon>Poales</taxon>
        <taxon>Poaceae</taxon>
        <taxon>BOP clade</taxon>
        <taxon>Oryzoideae</taxon>
        <taxon>Oryzeae</taxon>
        <taxon>Oryzinae</taxon>
        <taxon>Oryza</taxon>
    </lineage>
</organism>
<dbReference type="Gene3D" id="1.20.1540.10">
    <property type="entry name" value="Rhomboid-like"/>
    <property type="match status" value="1"/>
</dbReference>
<evidence type="ECO:0000259" key="7">
    <source>
        <dbReference type="Pfam" id="PF01694"/>
    </source>
</evidence>
<dbReference type="GO" id="GO:0004252">
    <property type="term" value="F:serine-type endopeptidase activity"/>
    <property type="evidence" value="ECO:0007669"/>
    <property type="project" value="InterPro"/>
</dbReference>
<dbReference type="GO" id="GO:0016020">
    <property type="term" value="C:membrane"/>
    <property type="evidence" value="ECO:0007669"/>
    <property type="project" value="UniProtKB-SubCell"/>
</dbReference>
<dbReference type="EnsemblPlants" id="OB0055G10030.1">
    <property type="protein sequence ID" value="OB0055G10030.1"/>
    <property type="gene ID" value="OB0055G10030"/>
</dbReference>
<dbReference type="MEROPS" id="S54.025"/>
<dbReference type="Proteomes" id="UP000006038">
    <property type="component" value="Unassembled WGS sequence"/>
</dbReference>